<sequence>MLVTGLKNAKLDPTYPLTQGLRPARSKNVRVERELRRLESAESPSRIVHCYGHGGSGWSLSFGCAADVIDLLDEAMQGKKPEPMNYLTKELKWCRCVPYSSVAGEGFLLGILDIEASASSGIDRGHKGYHQHQTRDAD</sequence>
<name>A0AAD7B6G5_9AGAR</name>
<dbReference type="GO" id="GO:0003884">
    <property type="term" value="F:D-amino-acid oxidase activity"/>
    <property type="evidence" value="ECO:0007669"/>
    <property type="project" value="InterPro"/>
</dbReference>
<dbReference type="GO" id="GO:0005737">
    <property type="term" value="C:cytoplasm"/>
    <property type="evidence" value="ECO:0007669"/>
    <property type="project" value="TreeGrafter"/>
</dbReference>
<keyword evidence="2" id="KW-0285">Flavoprotein</keyword>
<organism evidence="5 6">
    <name type="scientific">Roridomyces roridus</name>
    <dbReference type="NCBI Taxonomy" id="1738132"/>
    <lineage>
        <taxon>Eukaryota</taxon>
        <taxon>Fungi</taxon>
        <taxon>Dikarya</taxon>
        <taxon>Basidiomycota</taxon>
        <taxon>Agaricomycotina</taxon>
        <taxon>Agaricomycetes</taxon>
        <taxon>Agaricomycetidae</taxon>
        <taxon>Agaricales</taxon>
        <taxon>Marasmiineae</taxon>
        <taxon>Mycenaceae</taxon>
        <taxon>Roridomyces</taxon>
    </lineage>
</organism>
<proteinExistence type="predicted"/>
<gene>
    <name evidence="5" type="ORF">FB45DRAFT_875391</name>
</gene>
<dbReference type="InterPro" id="IPR023209">
    <property type="entry name" value="DAO"/>
</dbReference>
<evidence type="ECO:0000256" key="3">
    <source>
        <dbReference type="ARBA" id="ARBA00022827"/>
    </source>
</evidence>
<protein>
    <recommendedName>
        <fullName evidence="7">FAD dependent oxidoreductase domain-containing protein</fullName>
    </recommendedName>
</protein>
<evidence type="ECO:0000256" key="4">
    <source>
        <dbReference type="ARBA" id="ARBA00023002"/>
    </source>
</evidence>
<dbReference type="PANTHER" id="PTHR11530:SF25">
    <property type="entry name" value="FAD DEPENDENT OXIDOREDUCTASE DOMAIN-CONTAINING PROTEIN"/>
    <property type="match status" value="1"/>
</dbReference>
<evidence type="ECO:0000256" key="1">
    <source>
        <dbReference type="ARBA" id="ARBA00001974"/>
    </source>
</evidence>
<reference evidence="5" key="1">
    <citation type="submission" date="2023-03" db="EMBL/GenBank/DDBJ databases">
        <title>Massive genome expansion in bonnet fungi (Mycena s.s.) driven by repeated elements and novel gene families across ecological guilds.</title>
        <authorList>
            <consortium name="Lawrence Berkeley National Laboratory"/>
            <person name="Harder C.B."/>
            <person name="Miyauchi S."/>
            <person name="Viragh M."/>
            <person name="Kuo A."/>
            <person name="Thoen E."/>
            <person name="Andreopoulos B."/>
            <person name="Lu D."/>
            <person name="Skrede I."/>
            <person name="Drula E."/>
            <person name="Henrissat B."/>
            <person name="Morin E."/>
            <person name="Kohler A."/>
            <person name="Barry K."/>
            <person name="LaButti K."/>
            <person name="Morin E."/>
            <person name="Salamov A."/>
            <person name="Lipzen A."/>
            <person name="Mereny Z."/>
            <person name="Hegedus B."/>
            <person name="Baldrian P."/>
            <person name="Stursova M."/>
            <person name="Weitz H."/>
            <person name="Taylor A."/>
            <person name="Grigoriev I.V."/>
            <person name="Nagy L.G."/>
            <person name="Martin F."/>
            <person name="Kauserud H."/>
        </authorList>
    </citation>
    <scope>NUCLEOTIDE SEQUENCE</scope>
    <source>
        <strain evidence="5">9284</strain>
    </source>
</reference>
<keyword evidence="4" id="KW-0560">Oxidoreductase</keyword>
<dbReference type="Gene3D" id="3.40.50.720">
    <property type="entry name" value="NAD(P)-binding Rossmann-like Domain"/>
    <property type="match status" value="1"/>
</dbReference>
<comment type="cofactor">
    <cofactor evidence="1">
        <name>FAD</name>
        <dbReference type="ChEBI" id="CHEBI:57692"/>
    </cofactor>
</comment>
<evidence type="ECO:0000256" key="2">
    <source>
        <dbReference type="ARBA" id="ARBA00022630"/>
    </source>
</evidence>
<comment type="caution">
    <text evidence="5">The sequence shown here is derived from an EMBL/GenBank/DDBJ whole genome shotgun (WGS) entry which is preliminary data.</text>
</comment>
<evidence type="ECO:0008006" key="7">
    <source>
        <dbReference type="Google" id="ProtNLM"/>
    </source>
</evidence>
<evidence type="ECO:0000313" key="5">
    <source>
        <dbReference type="EMBL" id="KAJ7611174.1"/>
    </source>
</evidence>
<dbReference type="EMBL" id="JARKIF010000033">
    <property type="protein sequence ID" value="KAJ7611174.1"/>
    <property type="molecule type" value="Genomic_DNA"/>
</dbReference>
<accession>A0AAD7B6G5</accession>
<keyword evidence="6" id="KW-1185">Reference proteome</keyword>
<dbReference type="PANTHER" id="PTHR11530">
    <property type="entry name" value="D-AMINO ACID OXIDASE"/>
    <property type="match status" value="1"/>
</dbReference>
<dbReference type="Proteomes" id="UP001221142">
    <property type="component" value="Unassembled WGS sequence"/>
</dbReference>
<keyword evidence="3" id="KW-0274">FAD</keyword>
<dbReference type="GO" id="GO:0019478">
    <property type="term" value="P:D-amino acid catabolic process"/>
    <property type="evidence" value="ECO:0007669"/>
    <property type="project" value="TreeGrafter"/>
</dbReference>
<evidence type="ECO:0000313" key="6">
    <source>
        <dbReference type="Proteomes" id="UP001221142"/>
    </source>
</evidence>
<dbReference type="AlphaFoldDB" id="A0AAD7B6G5"/>
<dbReference type="GO" id="GO:0071949">
    <property type="term" value="F:FAD binding"/>
    <property type="evidence" value="ECO:0007669"/>
    <property type="project" value="InterPro"/>
</dbReference>